<dbReference type="GO" id="GO:0035515">
    <property type="term" value="F:oxidative RNA demethylase activity"/>
    <property type="evidence" value="ECO:0007669"/>
    <property type="project" value="TreeGrafter"/>
</dbReference>
<evidence type="ECO:0000256" key="5">
    <source>
        <dbReference type="PIRSR" id="PIRSR604574-2"/>
    </source>
</evidence>
<dbReference type="PANTHER" id="PTHR16557">
    <property type="entry name" value="ALKYLATED DNA REPAIR PROTEIN ALKB-RELATED"/>
    <property type="match status" value="1"/>
</dbReference>
<dbReference type="GeneID" id="93646952"/>
<dbReference type="VEuPathDB" id="MicrosporidiaDB:NEDG_00602"/>
<evidence type="ECO:0000259" key="6">
    <source>
        <dbReference type="PROSITE" id="PS51471"/>
    </source>
</evidence>
<dbReference type="Proteomes" id="UP000185944">
    <property type="component" value="Unassembled WGS sequence"/>
</dbReference>
<dbReference type="InterPro" id="IPR037151">
    <property type="entry name" value="AlkB-like_sf"/>
</dbReference>
<dbReference type="EMBL" id="LTDL01000040">
    <property type="protein sequence ID" value="OAG29469.1"/>
    <property type="molecule type" value="Genomic_DNA"/>
</dbReference>
<feature type="domain" description="Fe2OG dioxygenase" evidence="6">
    <location>
        <begin position="200"/>
        <end position="314"/>
    </location>
</feature>
<dbReference type="GO" id="GO:0005737">
    <property type="term" value="C:cytoplasm"/>
    <property type="evidence" value="ECO:0007669"/>
    <property type="project" value="TreeGrafter"/>
</dbReference>
<gene>
    <name evidence="7" type="ORF">NEDG_00602</name>
</gene>
<keyword evidence="1 5" id="KW-0479">Metal-binding</keyword>
<dbReference type="InterPro" id="IPR005123">
    <property type="entry name" value="Oxoglu/Fe-dep_dioxygenase_dom"/>
</dbReference>
<name>A0A177EEP8_9MICR</name>
<keyword evidence="3" id="KW-0560">Oxidoreductase</keyword>
<organism evidence="7 8">
    <name type="scientific">Nematocida displodere</name>
    <dbReference type="NCBI Taxonomy" id="1805483"/>
    <lineage>
        <taxon>Eukaryota</taxon>
        <taxon>Fungi</taxon>
        <taxon>Fungi incertae sedis</taxon>
        <taxon>Microsporidia</taxon>
        <taxon>Nematocida</taxon>
    </lineage>
</organism>
<feature type="binding site" evidence="5">
    <location>
        <position position="275"/>
    </location>
    <ligand>
        <name>Fe cation</name>
        <dbReference type="ChEBI" id="CHEBI:24875"/>
        <note>catalytic</note>
    </ligand>
</feature>
<keyword evidence="8" id="KW-1185">Reference proteome</keyword>
<dbReference type="GO" id="GO:0035513">
    <property type="term" value="P:oxidative RNA demethylation"/>
    <property type="evidence" value="ECO:0007669"/>
    <property type="project" value="TreeGrafter"/>
</dbReference>
<comment type="cofactor">
    <cofactor evidence="5">
        <name>Fe(2+)</name>
        <dbReference type="ChEBI" id="CHEBI:29033"/>
    </cofactor>
    <text evidence="5">Binds 1 Fe(2+) ion per subunit.</text>
</comment>
<dbReference type="InterPro" id="IPR027450">
    <property type="entry name" value="AlkB-like"/>
</dbReference>
<evidence type="ECO:0000313" key="7">
    <source>
        <dbReference type="EMBL" id="OAG29469.1"/>
    </source>
</evidence>
<dbReference type="Pfam" id="PF13532">
    <property type="entry name" value="2OG-FeII_Oxy_2"/>
    <property type="match status" value="1"/>
</dbReference>
<dbReference type="InterPro" id="IPR004574">
    <property type="entry name" value="Alkb"/>
</dbReference>
<dbReference type="PANTHER" id="PTHR16557:SF2">
    <property type="entry name" value="NUCLEIC ACID DIOXYGENASE ALKBH1"/>
    <property type="match status" value="1"/>
</dbReference>
<evidence type="ECO:0000313" key="8">
    <source>
        <dbReference type="Proteomes" id="UP000185944"/>
    </source>
</evidence>
<keyword evidence="2" id="KW-0223">Dioxygenase</keyword>
<evidence type="ECO:0000256" key="3">
    <source>
        <dbReference type="ARBA" id="ARBA00023002"/>
    </source>
</evidence>
<evidence type="ECO:0000256" key="2">
    <source>
        <dbReference type="ARBA" id="ARBA00022964"/>
    </source>
</evidence>
<keyword evidence="4 5" id="KW-0408">Iron</keyword>
<comment type="caution">
    <text evidence="7">The sequence shown here is derived from an EMBL/GenBank/DDBJ whole genome shotgun (WGS) entry which is preliminary data.</text>
</comment>
<dbReference type="OrthoDB" id="6614653at2759"/>
<reference evidence="7 8" key="1">
    <citation type="submission" date="2016-02" db="EMBL/GenBank/DDBJ databases">
        <title>Discovery of a natural microsporidian pathogen with a broad tissue tropism in Caenorhabditis elegans.</title>
        <authorList>
            <person name="Luallen R.J."/>
            <person name="Reinke A.W."/>
            <person name="Tong L."/>
            <person name="Botts M.R."/>
            <person name="Felix M.-A."/>
            <person name="Troemel E.R."/>
        </authorList>
    </citation>
    <scope>NUCLEOTIDE SEQUENCE [LARGE SCALE GENOMIC DNA]</scope>
    <source>
        <strain evidence="7 8">JUm2807</strain>
    </source>
</reference>
<protein>
    <submittedName>
        <fullName evidence="7">Alkylated DNA repair protein alkB-like 1</fullName>
    </submittedName>
</protein>
<dbReference type="RefSeq" id="XP_067544117.1">
    <property type="nucleotide sequence ID" value="XM_067688020.1"/>
</dbReference>
<accession>A0A177EEP8</accession>
<dbReference type="Gene3D" id="2.60.120.590">
    <property type="entry name" value="Alpha-ketoglutarate-dependent dioxygenase AlkB-like"/>
    <property type="match status" value="1"/>
</dbReference>
<feature type="binding site" evidence="5">
    <location>
        <position position="220"/>
    </location>
    <ligand>
        <name>Fe cation</name>
        <dbReference type="ChEBI" id="CHEBI:24875"/>
        <note>catalytic</note>
    </ligand>
</feature>
<feature type="binding site" evidence="5">
    <location>
        <position position="218"/>
    </location>
    <ligand>
        <name>Fe cation</name>
        <dbReference type="ChEBI" id="CHEBI:24875"/>
        <note>catalytic</note>
    </ligand>
</feature>
<evidence type="ECO:0000256" key="4">
    <source>
        <dbReference type="ARBA" id="ARBA00023004"/>
    </source>
</evidence>
<dbReference type="AlphaFoldDB" id="A0A177EEP8"/>
<proteinExistence type="predicted"/>
<sequence length="314" mass="35829">MAVHPLRDVEKLFIHTNAAPEITRHNAEKYCLAMQKVSLKSSILNDTVTIYRFEGDFLFIPSPLKVSAKKAVVKDVLTRLLYPPYRNSLDRSLKIDHLNIYQAYQEGTTLTIPIYEDPTTNIKLRQDPYAPQSVKDAFAQGIALIEPLELIKKIRWSSLGIYYDWEKKAYDGSVSNPIPKLLAEACQEISSKLCQVDSFFPETAMVNYYQQKDRIMAHTDRNEEDMTKPLISFSFGCSAVFIVGKKEKEDANISTFLLEDGDIAVLLNDSREYFHGVPKILPDNAGEEDYRGEEYHPLIAGSRINISVRQAFRH</sequence>
<dbReference type="STRING" id="1805483.A0A177EEP8"/>
<dbReference type="GO" id="GO:0008198">
    <property type="term" value="F:ferrous iron binding"/>
    <property type="evidence" value="ECO:0007669"/>
    <property type="project" value="TreeGrafter"/>
</dbReference>
<dbReference type="SUPFAM" id="SSF51197">
    <property type="entry name" value="Clavaminate synthase-like"/>
    <property type="match status" value="1"/>
</dbReference>
<dbReference type="PROSITE" id="PS51471">
    <property type="entry name" value="FE2OG_OXY"/>
    <property type="match status" value="1"/>
</dbReference>
<evidence type="ECO:0000256" key="1">
    <source>
        <dbReference type="ARBA" id="ARBA00022723"/>
    </source>
</evidence>
<dbReference type="GO" id="GO:0035516">
    <property type="term" value="F:broad specificity oxidative DNA demethylase activity"/>
    <property type="evidence" value="ECO:0007669"/>
    <property type="project" value="TreeGrafter"/>
</dbReference>